<name>A0A5Q2VJ60_SERPR</name>
<dbReference type="AlphaFoldDB" id="A0A5Q2VJ60"/>
<dbReference type="Proteomes" id="UP000381260">
    <property type="component" value="Chromosome"/>
</dbReference>
<proteinExistence type="predicted"/>
<accession>A0A5Q2VJ60</accession>
<evidence type="ECO:0000313" key="2">
    <source>
        <dbReference type="Proteomes" id="UP000381260"/>
    </source>
</evidence>
<evidence type="ECO:0000313" key="1">
    <source>
        <dbReference type="EMBL" id="QGH64060.1"/>
    </source>
</evidence>
<reference evidence="1 2" key="1">
    <citation type="submission" date="2019-11" db="EMBL/GenBank/DDBJ databases">
        <title>The Phosphoenolpyruvate Phosphotransferase System Regulates Serratia proteamaculans 336X Biofilm Formation and Wheat Roots colonization.</title>
        <authorList>
            <person name="Liu F."/>
        </authorList>
    </citation>
    <scope>NUCLEOTIDE SEQUENCE [LARGE SCALE GENOMIC DNA]</scope>
    <source>
        <strain evidence="1 2">336X</strain>
    </source>
</reference>
<organism evidence="1 2">
    <name type="scientific">Serratia proteamaculans</name>
    <dbReference type="NCBI Taxonomy" id="28151"/>
    <lineage>
        <taxon>Bacteria</taxon>
        <taxon>Pseudomonadati</taxon>
        <taxon>Pseudomonadota</taxon>
        <taxon>Gammaproteobacteria</taxon>
        <taxon>Enterobacterales</taxon>
        <taxon>Yersiniaceae</taxon>
        <taxon>Serratia</taxon>
    </lineage>
</organism>
<sequence length="61" mass="6966">MTKRHNVTGNLLNERKDLLVNVKLTIRAVFQVTGWEITKNEKCIAILPRANKKTGPIKRPV</sequence>
<protein>
    <submittedName>
        <fullName evidence="1">Uncharacterized protein</fullName>
    </submittedName>
</protein>
<dbReference type="RefSeq" id="WP_153860688.1">
    <property type="nucleotide sequence ID" value="NZ_CP045913.1"/>
</dbReference>
<gene>
    <name evidence="1" type="ORF">GHV41_25745</name>
</gene>
<dbReference type="EMBL" id="CP045913">
    <property type="protein sequence ID" value="QGH64060.1"/>
    <property type="molecule type" value="Genomic_DNA"/>
</dbReference>